<dbReference type="PANTHER" id="PTHR43464:SF83">
    <property type="entry name" value="MALONYL-[ACYL-CARRIER PROTEIN] O-METHYLTRANSFERASE"/>
    <property type="match status" value="1"/>
</dbReference>
<keyword evidence="2" id="KW-0808">Transferase</keyword>
<dbReference type="RefSeq" id="WP_139978689.1">
    <property type="nucleotide sequence ID" value="NZ_CP041046.1"/>
</dbReference>
<keyword evidence="3" id="KW-1185">Reference proteome</keyword>
<dbReference type="PANTHER" id="PTHR43464">
    <property type="entry name" value="METHYLTRANSFERASE"/>
    <property type="match status" value="1"/>
</dbReference>
<evidence type="ECO:0000313" key="2">
    <source>
        <dbReference type="EMBL" id="QDE37826.1"/>
    </source>
</evidence>
<dbReference type="GO" id="GO:0008757">
    <property type="term" value="F:S-adenosylmethionine-dependent methyltransferase activity"/>
    <property type="evidence" value="ECO:0007669"/>
    <property type="project" value="InterPro"/>
</dbReference>
<dbReference type="OrthoDB" id="9792690at2"/>
<dbReference type="KEGG" id="lpy:FIV34_00720"/>
<organism evidence="2 3">
    <name type="scientific">Luteibacter pinisoli</name>
    <dbReference type="NCBI Taxonomy" id="2589080"/>
    <lineage>
        <taxon>Bacteria</taxon>
        <taxon>Pseudomonadati</taxon>
        <taxon>Pseudomonadota</taxon>
        <taxon>Gammaproteobacteria</taxon>
        <taxon>Lysobacterales</taxon>
        <taxon>Rhodanobacteraceae</taxon>
        <taxon>Luteibacter</taxon>
    </lineage>
</organism>
<dbReference type="InterPro" id="IPR013216">
    <property type="entry name" value="Methyltransf_11"/>
</dbReference>
<feature type="domain" description="Methyltransferase type 11" evidence="1">
    <location>
        <begin position="51"/>
        <end position="141"/>
    </location>
</feature>
<sequence>MSVNPLPARGLLGDTAARDYSEKLRRFNAFAAPELRAAIAGLGLRPGMRVLDAGCGTGEALAWLAAEVGRHGNVVGVDLSRAHVEAARALGDAVQADVAALPFAAGTFDLIWSVNVVNHLRAPRDGVRALASLLRDGGRLALGQSSFLPDMVFAWDARLERVVNEAVRAYYRDKYAVDERGLAAVRATVGLLREEGLHDVRAQTFSIDRISPVNPDDERYIAGTLFRDSWGSRLATYMDADDYDAMMRLCDPVNAAFALRRPDFHFLQTFTLTTGTLSAK</sequence>
<dbReference type="Pfam" id="PF08241">
    <property type="entry name" value="Methyltransf_11"/>
    <property type="match status" value="1"/>
</dbReference>
<dbReference type="Gene3D" id="3.40.50.150">
    <property type="entry name" value="Vaccinia Virus protein VP39"/>
    <property type="match status" value="1"/>
</dbReference>
<dbReference type="SUPFAM" id="SSF53335">
    <property type="entry name" value="S-adenosyl-L-methionine-dependent methyltransferases"/>
    <property type="match status" value="1"/>
</dbReference>
<dbReference type="AlphaFoldDB" id="A0A4Y5YZ33"/>
<name>A0A4Y5YZ33_9GAMM</name>
<dbReference type="CDD" id="cd02440">
    <property type="entry name" value="AdoMet_MTases"/>
    <property type="match status" value="1"/>
</dbReference>
<reference evidence="2 3" key="1">
    <citation type="submission" date="2019-06" db="EMBL/GenBank/DDBJ databases">
        <title>A complete genome sequence for Luteibacter pinisoli MAH-14.</title>
        <authorList>
            <person name="Baltrus D.A."/>
        </authorList>
    </citation>
    <scope>NUCLEOTIDE SEQUENCE [LARGE SCALE GENOMIC DNA]</scope>
    <source>
        <strain evidence="2 3">MAH-14</strain>
    </source>
</reference>
<proteinExistence type="predicted"/>
<gene>
    <name evidence="2" type="ORF">FIV34_00720</name>
</gene>
<evidence type="ECO:0000259" key="1">
    <source>
        <dbReference type="Pfam" id="PF08241"/>
    </source>
</evidence>
<protein>
    <submittedName>
        <fullName evidence="2">Class I SAM-dependent methyltransferase</fullName>
    </submittedName>
</protein>
<keyword evidence="2" id="KW-0489">Methyltransferase</keyword>
<dbReference type="GO" id="GO:0032259">
    <property type="term" value="P:methylation"/>
    <property type="evidence" value="ECO:0007669"/>
    <property type="project" value="UniProtKB-KW"/>
</dbReference>
<dbReference type="Proteomes" id="UP000316093">
    <property type="component" value="Chromosome"/>
</dbReference>
<evidence type="ECO:0000313" key="3">
    <source>
        <dbReference type="Proteomes" id="UP000316093"/>
    </source>
</evidence>
<dbReference type="EMBL" id="CP041046">
    <property type="protein sequence ID" value="QDE37826.1"/>
    <property type="molecule type" value="Genomic_DNA"/>
</dbReference>
<dbReference type="InterPro" id="IPR029063">
    <property type="entry name" value="SAM-dependent_MTases_sf"/>
</dbReference>
<accession>A0A4Y5YZ33</accession>